<keyword evidence="3" id="KW-1185">Reference proteome</keyword>
<evidence type="ECO:0000256" key="1">
    <source>
        <dbReference type="SAM" id="Phobius"/>
    </source>
</evidence>
<keyword evidence="1" id="KW-0472">Membrane</keyword>
<dbReference type="EMBL" id="KZ825846">
    <property type="protein sequence ID" value="PYH95898.1"/>
    <property type="molecule type" value="Genomic_DNA"/>
</dbReference>
<dbReference type="Proteomes" id="UP000247810">
    <property type="component" value="Unassembled WGS sequence"/>
</dbReference>
<keyword evidence="1" id="KW-1133">Transmembrane helix</keyword>
<accession>A0A319E5J7</accession>
<evidence type="ECO:0000313" key="3">
    <source>
        <dbReference type="Proteomes" id="UP000247810"/>
    </source>
</evidence>
<keyword evidence="1" id="KW-0812">Transmembrane</keyword>
<name>A0A319E5J7_9EURO</name>
<dbReference type="AlphaFoldDB" id="A0A319E5J7"/>
<feature type="transmembrane region" description="Helical" evidence="1">
    <location>
        <begin position="70"/>
        <end position="90"/>
    </location>
</feature>
<sequence length="161" mass="17951">MDWPGETAIYGLDDCLSVCLLQGSTGTPSLYLIVDLLVLEFRGNGFFEASISRAIISQGCLNILCTWMDAIPLIYTVTILKLTMMLWILPSLSDDYVLSLVSGNLVGLVGVKMRLAVIKSKEGSVQGIMDVLFSRLTCCRMRWHAKVFTQQTYRVLDQLPH</sequence>
<organism evidence="2 3">
    <name type="scientific">Aspergillus ellipticus CBS 707.79</name>
    <dbReference type="NCBI Taxonomy" id="1448320"/>
    <lineage>
        <taxon>Eukaryota</taxon>
        <taxon>Fungi</taxon>
        <taxon>Dikarya</taxon>
        <taxon>Ascomycota</taxon>
        <taxon>Pezizomycotina</taxon>
        <taxon>Eurotiomycetes</taxon>
        <taxon>Eurotiomycetidae</taxon>
        <taxon>Eurotiales</taxon>
        <taxon>Aspergillaceae</taxon>
        <taxon>Aspergillus</taxon>
        <taxon>Aspergillus subgen. Circumdati</taxon>
    </lineage>
</organism>
<reference evidence="2 3" key="1">
    <citation type="submission" date="2018-02" db="EMBL/GenBank/DDBJ databases">
        <title>The genomes of Aspergillus section Nigri reveals drivers in fungal speciation.</title>
        <authorList>
            <consortium name="DOE Joint Genome Institute"/>
            <person name="Vesth T.C."/>
            <person name="Nybo J."/>
            <person name="Theobald S."/>
            <person name="Brandl J."/>
            <person name="Frisvad J.C."/>
            <person name="Nielsen K.F."/>
            <person name="Lyhne E.K."/>
            <person name="Kogle M.E."/>
            <person name="Kuo A."/>
            <person name="Riley R."/>
            <person name="Clum A."/>
            <person name="Nolan M."/>
            <person name="Lipzen A."/>
            <person name="Salamov A."/>
            <person name="Henrissat B."/>
            <person name="Wiebenga A."/>
            <person name="De vries R.P."/>
            <person name="Grigoriev I.V."/>
            <person name="Mortensen U.H."/>
            <person name="Andersen M.R."/>
            <person name="Baker S.E."/>
        </authorList>
    </citation>
    <scope>NUCLEOTIDE SEQUENCE [LARGE SCALE GENOMIC DNA]</scope>
    <source>
        <strain evidence="2 3">CBS 707.79</strain>
    </source>
</reference>
<protein>
    <submittedName>
        <fullName evidence="2">Uncharacterized protein</fullName>
    </submittedName>
</protein>
<evidence type="ECO:0000313" key="2">
    <source>
        <dbReference type="EMBL" id="PYH95898.1"/>
    </source>
</evidence>
<dbReference type="VEuPathDB" id="FungiDB:BO71DRAFT_408161"/>
<feature type="transmembrane region" description="Helical" evidence="1">
    <location>
        <begin position="96"/>
        <end position="115"/>
    </location>
</feature>
<proteinExistence type="predicted"/>
<gene>
    <name evidence="2" type="ORF">BO71DRAFT_408161</name>
</gene>